<dbReference type="HOGENOM" id="CLU_182795_0_0_6"/>
<dbReference type="STRING" id="349521.HCH_01389"/>
<name>Q2SM72_HAHCH</name>
<dbReference type="eggNOG" id="ENOG5032KYR">
    <property type="taxonomic scope" value="Bacteria"/>
</dbReference>
<dbReference type="AlphaFoldDB" id="Q2SM72"/>
<dbReference type="Proteomes" id="UP000000238">
    <property type="component" value="Chromosome"/>
</dbReference>
<evidence type="ECO:0000313" key="1">
    <source>
        <dbReference type="EMBL" id="ABC28252.1"/>
    </source>
</evidence>
<evidence type="ECO:0000313" key="2">
    <source>
        <dbReference type="Proteomes" id="UP000000238"/>
    </source>
</evidence>
<reference evidence="1 2" key="1">
    <citation type="journal article" date="2005" name="Nucleic Acids Res.">
        <title>Genomic blueprint of Hahella chejuensis, a marine microbe producing an algicidal agent.</title>
        <authorList>
            <person name="Jeong H."/>
            <person name="Yim J.H."/>
            <person name="Lee C."/>
            <person name="Choi S.-H."/>
            <person name="Park Y.K."/>
            <person name="Yoon S.H."/>
            <person name="Hur C.-G."/>
            <person name="Kang H.-Y."/>
            <person name="Kim D."/>
            <person name="Lee H.H."/>
            <person name="Park K.H."/>
            <person name="Park S.-H."/>
            <person name="Park H.-S."/>
            <person name="Lee H.K."/>
            <person name="Oh T.K."/>
            <person name="Kim J.F."/>
        </authorList>
    </citation>
    <scope>NUCLEOTIDE SEQUENCE [LARGE SCALE GENOMIC DNA]</scope>
    <source>
        <strain evidence="1 2">KCTC 2396</strain>
    </source>
</reference>
<dbReference type="KEGG" id="hch:HCH_01389"/>
<protein>
    <submittedName>
        <fullName evidence="1">Uncharacterized protein</fullName>
    </submittedName>
</protein>
<dbReference type="RefSeq" id="WP_011395325.1">
    <property type="nucleotide sequence ID" value="NC_007645.1"/>
</dbReference>
<dbReference type="InterPro" id="IPR046130">
    <property type="entry name" value="DUF6127"/>
</dbReference>
<organism evidence="1 2">
    <name type="scientific">Hahella chejuensis (strain KCTC 2396)</name>
    <dbReference type="NCBI Taxonomy" id="349521"/>
    <lineage>
        <taxon>Bacteria</taxon>
        <taxon>Pseudomonadati</taxon>
        <taxon>Pseudomonadota</taxon>
        <taxon>Gammaproteobacteria</taxon>
        <taxon>Oceanospirillales</taxon>
        <taxon>Hahellaceae</taxon>
        <taxon>Hahella</taxon>
    </lineage>
</organism>
<accession>Q2SM72</accession>
<gene>
    <name evidence="1" type="ordered locus">HCH_01389</name>
</gene>
<dbReference type="EMBL" id="CP000155">
    <property type="protein sequence ID" value="ABC28252.1"/>
    <property type="molecule type" value="Genomic_DNA"/>
</dbReference>
<sequence>MDTSKTQLMVSLARDELDALLDCAAEKGARRALLDLGLTGEDAFSDIRELRALLQALRHAKQTAWHTLIRLGTTGLILTLMGGLAVKFQLV</sequence>
<keyword evidence="2" id="KW-1185">Reference proteome</keyword>
<proteinExistence type="predicted"/>
<dbReference type="Pfam" id="PF19622">
    <property type="entry name" value="DUF6127"/>
    <property type="match status" value="1"/>
</dbReference>
<dbReference type="OrthoDB" id="8480762at2"/>